<dbReference type="PROSITE" id="PS51253">
    <property type="entry name" value="HTH_CENPB"/>
    <property type="match status" value="1"/>
</dbReference>
<evidence type="ECO:0000256" key="2">
    <source>
        <dbReference type="SAM" id="MobiDB-lite"/>
    </source>
</evidence>
<feature type="region of interest" description="Disordered" evidence="2">
    <location>
        <begin position="1"/>
        <end position="33"/>
    </location>
</feature>
<feature type="compositionally biased region" description="Polar residues" evidence="2">
    <location>
        <begin position="1"/>
        <end position="24"/>
    </location>
</feature>
<feature type="region of interest" description="Disordered" evidence="2">
    <location>
        <begin position="247"/>
        <end position="268"/>
    </location>
</feature>
<dbReference type="EMBL" id="LN483124">
    <property type="protein sequence ID" value="CED82424.1"/>
    <property type="molecule type" value="Genomic_DNA"/>
</dbReference>
<dbReference type="GO" id="GO:0005634">
    <property type="term" value="C:nucleus"/>
    <property type="evidence" value="ECO:0007669"/>
    <property type="project" value="TreeGrafter"/>
</dbReference>
<dbReference type="Pfam" id="PF03221">
    <property type="entry name" value="HTH_Tnp_Tc5"/>
    <property type="match status" value="1"/>
</dbReference>
<dbReference type="InterPro" id="IPR050863">
    <property type="entry name" value="CenT-Element_Derived"/>
</dbReference>
<evidence type="ECO:0000313" key="4">
    <source>
        <dbReference type="EMBL" id="CED82424.1"/>
    </source>
</evidence>
<dbReference type="PANTHER" id="PTHR19303">
    <property type="entry name" value="TRANSPOSON"/>
    <property type="match status" value="1"/>
</dbReference>
<dbReference type="SMART" id="SM00674">
    <property type="entry name" value="CENPB"/>
    <property type="match status" value="1"/>
</dbReference>
<accession>A0A0F7SNY6</accession>
<evidence type="ECO:0000256" key="1">
    <source>
        <dbReference type="ARBA" id="ARBA00023125"/>
    </source>
</evidence>
<feature type="domain" description="HTH CENPB-type" evidence="3">
    <location>
        <begin position="156"/>
        <end position="229"/>
    </location>
</feature>
<proteinExistence type="predicted"/>
<feature type="region of interest" description="Disordered" evidence="2">
    <location>
        <begin position="548"/>
        <end position="570"/>
    </location>
</feature>
<organism evidence="4">
    <name type="scientific">Phaffia rhodozyma</name>
    <name type="common">Yeast</name>
    <name type="synonym">Xanthophyllomyces dendrorhous</name>
    <dbReference type="NCBI Taxonomy" id="264483"/>
    <lineage>
        <taxon>Eukaryota</taxon>
        <taxon>Fungi</taxon>
        <taxon>Dikarya</taxon>
        <taxon>Basidiomycota</taxon>
        <taxon>Agaricomycotina</taxon>
        <taxon>Tremellomycetes</taxon>
        <taxon>Cystofilobasidiales</taxon>
        <taxon>Mrakiaceae</taxon>
        <taxon>Phaffia</taxon>
    </lineage>
</organism>
<feature type="region of interest" description="Disordered" evidence="2">
    <location>
        <begin position="51"/>
        <end position="85"/>
    </location>
</feature>
<dbReference type="GO" id="GO:0003677">
    <property type="term" value="F:DNA binding"/>
    <property type="evidence" value="ECO:0007669"/>
    <property type="project" value="UniProtKB-KW"/>
</dbReference>
<feature type="compositionally biased region" description="Low complexity" evidence="2">
    <location>
        <begin position="554"/>
        <end position="570"/>
    </location>
</feature>
<sequence length="685" mass="73041">MSDHPPNTHTGSSYGPLYDQSSSLPGDLHDAAGHHPFSSIGRVIPYSSALPTQGPPSYPPSQVSLQSTTAVTCSSPSSSSTAAMPTRTKIKLTAIQKKELCGIHAQYPRKKQEDLAKQFGIERSTVSKILKDKDRWLGNPTEWVAERKKEKECGISPKVPRSFRFIEIEEHMSDWAHQIFKSGQTVSDGQIREKALGCAQVLSWPVGKFKASTGWIENFRDRHQLRKQPSFASTSSGRDLAGQRIQSYSPRSIEGSVSPAGSSPRTDAGICFVQRDEGGKSLRKRASSNSSLSLRGGLTALPTVVEGTPTSGAIHGIASFSLDDSPSADSPYGSYQSSPSTSPRYPPTSLFSTLEVAGISPPSQRPYRASPRSSFPLAGRPGMHHRTRSQPYILPSSQLSSTNGMPATPCPNRGSSEDPYIGLLPTGLGPQVGTPSLSQYSESMFHPSPAVLSDCGSLGPPLSHYSHSSTSSVSSLPHSISFDSALVASPTPWSSTMVHTDDLKSDHLGAQPWHSEYPSPNESRIQDGGGQGTLVGYHLNHLNIRRGSAGGSGELSSSSSSTGGPLAPSTLQPTIGLGFQIVDLSLQPPMKNLDPQSNYLPMENQSSYPPDSISAVFHAIAFTTPRQSDFGRRIIPTTVETIGQSVPMGRSAGSTSSFRNDKLLGGTTSASLGNWNHVDPKLLAG</sequence>
<feature type="region of interest" description="Disordered" evidence="2">
    <location>
        <begin position="505"/>
        <end position="532"/>
    </location>
</feature>
<dbReference type="SUPFAM" id="SSF46689">
    <property type="entry name" value="Homeodomain-like"/>
    <property type="match status" value="2"/>
</dbReference>
<protein>
    <submittedName>
        <fullName evidence="4">DNA-binding centromere protein B (CENP-B)</fullName>
    </submittedName>
</protein>
<feature type="region of interest" description="Disordered" evidence="2">
    <location>
        <begin position="325"/>
        <end position="386"/>
    </location>
</feature>
<dbReference type="Gene3D" id="1.10.10.60">
    <property type="entry name" value="Homeodomain-like"/>
    <property type="match status" value="2"/>
</dbReference>
<feature type="compositionally biased region" description="Low complexity" evidence="2">
    <location>
        <begin position="67"/>
        <end position="85"/>
    </location>
</feature>
<keyword evidence="1 4" id="KW-0238">DNA-binding</keyword>
<evidence type="ECO:0000259" key="3">
    <source>
        <dbReference type="PROSITE" id="PS51253"/>
    </source>
</evidence>
<name>A0A0F7SNY6_PHARH</name>
<feature type="compositionally biased region" description="Low complexity" evidence="2">
    <location>
        <begin position="330"/>
        <end position="349"/>
    </location>
</feature>
<dbReference type="PANTHER" id="PTHR19303:SF70">
    <property type="entry name" value="HTH CENPB-TYPE DOMAIN-CONTAINING PROTEIN"/>
    <property type="match status" value="1"/>
</dbReference>
<reference evidence="4" key="1">
    <citation type="submission" date="2014-08" db="EMBL/GenBank/DDBJ databases">
        <authorList>
            <person name="Sharma Rahul"/>
            <person name="Thines Marco"/>
        </authorList>
    </citation>
    <scope>NUCLEOTIDE SEQUENCE</scope>
</reference>
<dbReference type="InterPro" id="IPR009057">
    <property type="entry name" value="Homeodomain-like_sf"/>
</dbReference>
<dbReference type="AlphaFoldDB" id="A0A0F7SNY6"/>
<dbReference type="InterPro" id="IPR006600">
    <property type="entry name" value="HTH_CenpB_DNA-bd_dom"/>
</dbReference>